<feature type="compositionally biased region" description="Polar residues" evidence="2">
    <location>
        <begin position="13"/>
        <end position="30"/>
    </location>
</feature>
<evidence type="ECO:0000256" key="1">
    <source>
        <dbReference type="ARBA" id="ARBA00022839"/>
    </source>
</evidence>
<dbReference type="GO" id="GO:0006289">
    <property type="term" value="P:nucleotide-excision repair"/>
    <property type="evidence" value="ECO:0007669"/>
    <property type="project" value="InterPro"/>
</dbReference>
<dbReference type="Pfam" id="PF01541">
    <property type="entry name" value="GIY-YIG"/>
    <property type="match status" value="1"/>
</dbReference>
<dbReference type="SMART" id="SM00479">
    <property type="entry name" value="EXOIII"/>
    <property type="match status" value="1"/>
</dbReference>
<feature type="region of interest" description="Disordered" evidence="2">
    <location>
        <begin position="235"/>
        <end position="255"/>
    </location>
</feature>
<dbReference type="NCBIfam" id="TIGR00573">
    <property type="entry name" value="dnaq"/>
    <property type="match status" value="1"/>
</dbReference>
<feature type="region of interest" description="Disordered" evidence="2">
    <location>
        <begin position="439"/>
        <end position="478"/>
    </location>
</feature>
<proteinExistence type="predicted"/>
<evidence type="ECO:0000313" key="5">
    <source>
        <dbReference type="Proteomes" id="UP000249432"/>
    </source>
</evidence>
<dbReference type="GO" id="GO:0004527">
    <property type="term" value="F:exonuclease activity"/>
    <property type="evidence" value="ECO:0007669"/>
    <property type="project" value="UniProtKB-KW"/>
</dbReference>
<dbReference type="EMBL" id="QFRA01000008">
    <property type="protein sequence ID" value="PZR05179.1"/>
    <property type="molecule type" value="Genomic_DNA"/>
</dbReference>
<dbReference type="InterPro" id="IPR012337">
    <property type="entry name" value="RNaseH-like_sf"/>
</dbReference>
<dbReference type="PROSITE" id="PS50164">
    <property type="entry name" value="GIY_YIG"/>
    <property type="match status" value="1"/>
</dbReference>
<dbReference type="NCBIfam" id="NF005907">
    <property type="entry name" value="PRK07883.1-5"/>
    <property type="match status" value="1"/>
</dbReference>
<dbReference type="SUPFAM" id="SSF82771">
    <property type="entry name" value="GIY-YIG endonuclease"/>
    <property type="match status" value="1"/>
</dbReference>
<dbReference type="FunFam" id="3.30.420.10:FF:000045">
    <property type="entry name" value="3'-5' exonuclease DinG"/>
    <property type="match status" value="1"/>
</dbReference>
<evidence type="ECO:0000313" key="4">
    <source>
        <dbReference type="EMBL" id="PZR05179.1"/>
    </source>
</evidence>
<name>A0A2W5SPS3_9CORY</name>
<dbReference type="SUPFAM" id="SSF53098">
    <property type="entry name" value="Ribonuclease H-like"/>
    <property type="match status" value="1"/>
</dbReference>
<dbReference type="GO" id="GO:0006260">
    <property type="term" value="P:DNA replication"/>
    <property type="evidence" value="ECO:0007669"/>
    <property type="project" value="InterPro"/>
</dbReference>
<dbReference type="InterPro" id="IPR006054">
    <property type="entry name" value="DnaQ"/>
</dbReference>
<dbReference type="InterPro" id="IPR013520">
    <property type="entry name" value="Ribonucl_H"/>
</dbReference>
<accession>A0A2W5SPS3</accession>
<keyword evidence="1" id="KW-0378">Hydrolase</keyword>
<dbReference type="NCBIfam" id="NF005905">
    <property type="entry name" value="PRK07883.1-3"/>
    <property type="match status" value="1"/>
</dbReference>
<comment type="caution">
    <text evidence="4">The sequence shown here is derived from an EMBL/GenBank/DDBJ whole genome shotgun (WGS) entry which is preliminary data.</text>
</comment>
<dbReference type="InterPro" id="IPR035901">
    <property type="entry name" value="GIY-YIG_endonuc_sf"/>
</dbReference>
<dbReference type="GO" id="GO:0009380">
    <property type="term" value="C:excinuclease repair complex"/>
    <property type="evidence" value="ECO:0007669"/>
    <property type="project" value="TreeGrafter"/>
</dbReference>
<dbReference type="InterPro" id="IPR047296">
    <property type="entry name" value="GIY-YIG_UvrC_Cho"/>
</dbReference>
<dbReference type="Pfam" id="PF00929">
    <property type="entry name" value="RNase_T"/>
    <property type="match status" value="1"/>
</dbReference>
<dbReference type="Gene3D" id="3.30.420.10">
    <property type="entry name" value="Ribonuclease H-like superfamily/Ribonuclease H"/>
    <property type="match status" value="1"/>
</dbReference>
<organism evidence="4 5">
    <name type="scientific">Corynebacterium kroppenstedtii</name>
    <dbReference type="NCBI Taxonomy" id="161879"/>
    <lineage>
        <taxon>Bacteria</taxon>
        <taxon>Bacillati</taxon>
        <taxon>Actinomycetota</taxon>
        <taxon>Actinomycetes</taxon>
        <taxon>Mycobacteriales</taxon>
        <taxon>Corynebacteriaceae</taxon>
        <taxon>Corynebacterium</taxon>
    </lineage>
</organism>
<dbReference type="InterPro" id="IPR050066">
    <property type="entry name" value="UvrABC_protein_C"/>
</dbReference>
<dbReference type="GO" id="GO:0003677">
    <property type="term" value="F:DNA binding"/>
    <property type="evidence" value="ECO:0007669"/>
    <property type="project" value="InterPro"/>
</dbReference>
<feature type="domain" description="GIY-YIG" evidence="3">
    <location>
        <begin position="270"/>
        <end position="348"/>
    </location>
</feature>
<dbReference type="Proteomes" id="UP000249432">
    <property type="component" value="Unassembled WGS sequence"/>
</dbReference>
<dbReference type="PANTHER" id="PTHR30562">
    <property type="entry name" value="UVRC/OXIDOREDUCTASE"/>
    <property type="match status" value="1"/>
</dbReference>
<dbReference type="PANTHER" id="PTHR30562:SF1">
    <property type="entry name" value="UVRABC SYSTEM PROTEIN C"/>
    <property type="match status" value="1"/>
</dbReference>
<dbReference type="CDD" id="cd06127">
    <property type="entry name" value="DEDDh"/>
    <property type="match status" value="1"/>
</dbReference>
<dbReference type="GO" id="GO:0003887">
    <property type="term" value="F:DNA-directed DNA polymerase activity"/>
    <property type="evidence" value="ECO:0007669"/>
    <property type="project" value="InterPro"/>
</dbReference>
<evidence type="ECO:0000259" key="3">
    <source>
        <dbReference type="PROSITE" id="PS50164"/>
    </source>
</evidence>
<dbReference type="InterPro" id="IPR036397">
    <property type="entry name" value="RNaseH_sf"/>
</dbReference>
<gene>
    <name evidence="4" type="ORF">DI525_04990</name>
</gene>
<protein>
    <submittedName>
        <fullName evidence="4">DEDD exnuclease domain-containing protein</fullName>
    </submittedName>
</protein>
<dbReference type="AlphaFoldDB" id="A0A2W5SPS3"/>
<dbReference type="InterPro" id="IPR000305">
    <property type="entry name" value="GIY-YIG_endonuc"/>
</dbReference>
<dbReference type="CDD" id="cd10434">
    <property type="entry name" value="GIY-YIG_UvrC_Cho"/>
    <property type="match status" value="1"/>
</dbReference>
<dbReference type="SMART" id="SM00465">
    <property type="entry name" value="GIYc"/>
    <property type="match status" value="1"/>
</dbReference>
<dbReference type="Gene3D" id="3.40.1440.10">
    <property type="entry name" value="GIY-YIG endonuclease"/>
    <property type="match status" value="1"/>
</dbReference>
<sequence>MYPLTVNRARTSLVPQHGDSVNSDHPSSDAQAHLPVSPTINQDIADSLIVNTTFVVVDLETTGLSAHKDRIIEIGAVKIHGGEEISRFSTFVDPGRLIPPLITNITGISDDDVDGAPEEAQAVKDFLEFARGSVLVAHNARFDIGFLQAASMRAHITWPQPTHLCTLVLARTMLDRSAVGSFKLSSLARHFHATTTPTHRALDDALATVTVFHGLLEELGSHDIIHVGDIPTRPGRGAAGASVSQSATPDVTSISPSPNRYRHLIENVPSTPGVYIFRSHSGEPLYIGTAVNLRRRLRQYINGNDKRRLIPHLLPQTRNIDTIECAHGFEAEVREATLIARFRPPFNRRSKEPRQYWWISGARPRAHDVSRATISRDPRSHNALGPFRTRQKATTAARLLGIGAPTASGLPVDQAIHWPSSLSTAEERIAAFLNPDGALDSDGVATPGPADLSDDIPTGDHSYPVQPLQENSRSQGDRPDYYQQLINVVTDLASDGRFQRAALTRDAVAALLSTTATAQAYRALAGTPEMRLTAPDGEGGWNLAVVRYGRLASAGHVARGGAHGNAVDLLVAHATHVEPDSSPLGGASIEQLRVIRRWMEKPGVRPGPDCEGWFMPVLGAGRFAAWIDKAQKATES</sequence>
<keyword evidence="1" id="KW-0540">Nuclease</keyword>
<evidence type="ECO:0000256" key="2">
    <source>
        <dbReference type="SAM" id="MobiDB-lite"/>
    </source>
</evidence>
<reference evidence="4 5" key="1">
    <citation type="submission" date="2017-08" db="EMBL/GenBank/DDBJ databases">
        <title>Infants hospitalized years apart are colonized by the same room-sourced microbial strains.</title>
        <authorList>
            <person name="Brooks B."/>
            <person name="Olm M.R."/>
            <person name="Firek B.A."/>
            <person name="Baker R."/>
            <person name="Thomas B.C."/>
            <person name="Morowitz M.J."/>
            <person name="Banfield J.F."/>
        </authorList>
    </citation>
    <scope>NUCLEOTIDE SEQUENCE [LARGE SCALE GENOMIC DNA]</scope>
    <source>
        <strain evidence="4">S2_003_000_R1_3</strain>
    </source>
</reference>
<feature type="region of interest" description="Disordered" evidence="2">
    <location>
        <begin position="13"/>
        <end position="34"/>
    </location>
</feature>
<keyword evidence="1" id="KW-0269">Exonuclease</keyword>
<feature type="compositionally biased region" description="Polar residues" evidence="2">
    <location>
        <begin position="242"/>
        <end position="255"/>
    </location>
</feature>